<evidence type="ECO:0000259" key="5">
    <source>
        <dbReference type="PROSITE" id="PS50237"/>
    </source>
</evidence>
<evidence type="ECO:0000256" key="1">
    <source>
        <dbReference type="ARBA" id="ARBA00022679"/>
    </source>
</evidence>
<feature type="compositionally biased region" description="Low complexity" evidence="4">
    <location>
        <begin position="2264"/>
        <end position="2285"/>
    </location>
</feature>
<dbReference type="GO" id="GO:0000209">
    <property type="term" value="P:protein polyubiquitination"/>
    <property type="evidence" value="ECO:0007669"/>
    <property type="project" value="TreeGrafter"/>
</dbReference>
<dbReference type="GO" id="GO:0043161">
    <property type="term" value="P:proteasome-mediated ubiquitin-dependent protein catabolic process"/>
    <property type="evidence" value="ECO:0007669"/>
    <property type="project" value="TreeGrafter"/>
</dbReference>
<evidence type="ECO:0000256" key="2">
    <source>
        <dbReference type="ARBA" id="ARBA00022786"/>
    </source>
</evidence>
<dbReference type="InterPro" id="IPR013320">
    <property type="entry name" value="ConA-like_dom_sf"/>
</dbReference>
<dbReference type="Gene3D" id="2.60.120.920">
    <property type="match status" value="1"/>
</dbReference>
<accession>A0A7S2JR59</accession>
<dbReference type="SMART" id="SM00119">
    <property type="entry name" value="HECTc"/>
    <property type="match status" value="1"/>
</dbReference>
<dbReference type="Gene3D" id="3.90.1750.10">
    <property type="entry name" value="Hect, E3 ligase catalytic domains"/>
    <property type="match status" value="1"/>
</dbReference>
<dbReference type="Pfam" id="PF00632">
    <property type="entry name" value="HECT"/>
    <property type="match status" value="1"/>
</dbReference>
<feature type="domain" description="HECT" evidence="5">
    <location>
        <begin position="2415"/>
        <end position="2619"/>
    </location>
</feature>
<dbReference type="PANTHER" id="PTHR45670:SF1">
    <property type="entry name" value="E3 UBIQUITIN-PROTEIN LIGASE HECTD1"/>
    <property type="match status" value="1"/>
</dbReference>
<dbReference type="PROSITE" id="PS50237">
    <property type="entry name" value="HECT"/>
    <property type="match status" value="1"/>
</dbReference>
<feature type="active site" description="Glycyl thioester intermediate" evidence="3">
    <location>
        <position position="2587"/>
    </location>
</feature>
<dbReference type="InterPro" id="IPR043136">
    <property type="entry name" value="B30.2/SPRY_sf"/>
</dbReference>
<dbReference type="GO" id="GO:0061630">
    <property type="term" value="F:ubiquitin protein ligase activity"/>
    <property type="evidence" value="ECO:0007669"/>
    <property type="project" value="InterPro"/>
</dbReference>
<name>A0A7S2JR59_9STRA</name>
<dbReference type="SUPFAM" id="SSF48403">
    <property type="entry name" value="Ankyrin repeat"/>
    <property type="match status" value="1"/>
</dbReference>
<keyword evidence="2 3" id="KW-0833">Ubl conjugation pathway</keyword>
<protein>
    <recommendedName>
        <fullName evidence="5">HECT domain-containing protein</fullName>
    </recommendedName>
</protein>
<dbReference type="Gene3D" id="1.25.40.20">
    <property type="entry name" value="Ankyrin repeat-containing domain"/>
    <property type="match status" value="1"/>
</dbReference>
<dbReference type="EMBL" id="HBGY01000133">
    <property type="protein sequence ID" value="CAD9554038.1"/>
    <property type="molecule type" value="Transcribed_RNA"/>
</dbReference>
<dbReference type="Gene3D" id="3.30.2410.10">
    <property type="entry name" value="Hect, E3 ligase catalytic domain"/>
    <property type="match status" value="1"/>
</dbReference>
<dbReference type="SUPFAM" id="SSF49899">
    <property type="entry name" value="Concanavalin A-like lectins/glucanases"/>
    <property type="match status" value="1"/>
</dbReference>
<evidence type="ECO:0000256" key="3">
    <source>
        <dbReference type="PROSITE-ProRule" id="PRU00104"/>
    </source>
</evidence>
<feature type="region of interest" description="Disordered" evidence="4">
    <location>
        <begin position="2257"/>
        <end position="2289"/>
    </location>
</feature>
<dbReference type="PANTHER" id="PTHR45670">
    <property type="entry name" value="E3 UBIQUITIN-PROTEIN LIGASE TRIP12"/>
    <property type="match status" value="1"/>
</dbReference>
<dbReference type="InterPro" id="IPR045322">
    <property type="entry name" value="HECTD1/TRIP12-like"/>
</dbReference>
<dbReference type="SUPFAM" id="SSF56204">
    <property type="entry name" value="Hect, E3 ligase catalytic domain"/>
    <property type="match status" value="2"/>
</dbReference>
<reference evidence="6" key="1">
    <citation type="submission" date="2021-01" db="EMBL/GenBank/DDBJ databases">
        <authorList>
            <person name="Corre E."/>
            <person name="Pelletier E."/>
            <person name="Niang G."/>
            <person name="Scheremetjew M."/>
            <person name="Finn R."/>
            <person name="Kale V."/>
            <person name="Holt S."/>
            <person name="Cochrane G."/>
            <person name="Meng A."/>
            <person name="Brown T."/>
            <person name="Cohen L."/>
        </authorList>
    </citation>
    <scope>NUCLEOTIDE SEQUENCE</scope>
    <source>
        <strain evidence="6">B650</strain>
    </source>
</reference>
<evidence type="ECO:0000256" key="4">
    <source>
        <dbReference type="SAM" id="MobiDB-lite"/>
    </source>
</evidence>
<gene>
    <name evidence="6" type="ORF">LDAN0321_LOCUS87</name>
</gene>
<organism evidence="6">
    <name type="scientific">Leptocylindrus danicus</name>
    <dbReference type="NCBI Taxonomy" id="163516"/>
    <lineage>
        <taxon>Eukaryota</taxon>
        <taxon>Sar</taxon>
        <taxon>Stramenopiles</taxon>
        <taxon>Ochrophyta</taxon>
        <taxon>Bacillariophyta</taxon>
        <taxon>Coscinodiscophyceae</taxon>
        <taxon>Chaetocerotophycidae</taxon>
        <taxon>Leptocylindrales</taxon>
        <taxon>Leptocylindraceae</taxon>
        <taxon>Leptocylindrus</taxon>
    </lineage>
</organism>
<keyword evidence="1" id="KW-0808">Transferase</keyword>
<proteinExistence type="predicted"/>
<dbReference type="InterPro" id="IPR000569">
    <property type="entry name" value="HECT_dom"/>
</dbReference>
<sequence>MSASSEDEENAYWECEACRCHTNTEATDPVSCGVCGTRRRAFFARGSGIMGDNMATYRRNNVHRYGIGLMQNAEGEPYRINEEQSSDSSSSLDQECVSEEHGETSAKAALVQAMNEDEARRYLDKVTSASKDHPDVTIQWNSQYKGSRVRVLDSVKSNEVVHGHIALMTEQGKPGEGSCVRSNAKIPNKECFGWKIVFEYAARGAGKSMGGCYLVGVVSHKFSDYSERLQESNYFYGIEDGGRRYEGDKSKRGSNSLHLSRKDAPRNSENVLFGNREIITVVADMSKRNLNFWRDDVFLGTLVRNLPEDEYFYPVAAPFNSGVCVVISSLREDPLSTLSSYHAGLSRKRVTKRQEILAKKGILIKNGGLATDLVHVLQHIFSWYQKNKKGSDAVGSDSGMKLNVMEASQLWYRCGLRLSGLINLIKSKEEADNVHSITDAIFVYVEDFINAVRQIVADEEEKSPVVVADDDDPDYTDGQTLFQVGDTVEVLNHLNDYGCTSGHLLPGDRGIVTEVVKHKPPLVRVKFAGKRSTYRGAEIATERSGLIVCTAVYFLSTLLHAHGYSSDLQPLWGKQVEKDICKDGDLIMLKTSEEAIDSDAFRILGRISLRPYELTRKRSLVSVCFFDRSIDLRAEDLLFTTFFHKSLVKVMPSTLEKTRDNDIHKNFEQKDDISDPENGISCMDGVNDQMRKKVELVAKADKDGILAVTKDCKDIMKISNFYRAGLHLSILSAIGILSKSSRNDGPVVALLNLILVFVSGICDGGSKGAKVLLTSPIFQEASAHSIAERPQRVEVSDLQSLNLHAMERLLSSALRGDHGVNVRDLIRDVSSGSDRRRNILLALMASTQSEDPGFPHALNDISLSQPSLYEQVAGDSPRLLSRIHQSLGDSSLANDASKSTTSQLMRATSSTGRSIRISTATRSLIHDGLLVNSLSWVGRALRNGADVNCFDEEGNTILFLSVSMGCGFSIVKALVYAGAVVSQKEIEYAARTDQLQTLELLLQHVFYVKEMFHIGTYSEAVREVFDAAERRQLLLKADISKAMPKIVSQIFQEIMVLALVSHEAKKNITDSLVGDVLLHAVVENQGIVDCYSDDSLNDIRTPVFLGIMSQKSAFLDIVPAEIIVDALKEEATLSAYLRLTETYLWSKDISSIATGLTLACKFINGDPSHCRQLSRFGFKELADDHKALADDMLLDLCDPSMMNDEFEVKCAKKHKTIIHLTKHSQFRCDLCGLGVDQGKPMHGCRQCDWDACELCTDKAQGGIAKWNYIRNKAEEFLNRFDPNQNSAEMSKEVHDVATKLKAREPSSIEELAALLSGGKITLFEFSSAILPPLFSALVPLNSSIMVQENVSRRNKKARVGATHVSWKQQQEKLMDRLVAVLLRDSKFNVQPTVKTSKQGEAVEKKVSNIIEYIHTVLAFKENASVKYFSNCSLQSLLDPLTITVLPAQASTVRSSTLTVHAEPLMPYAEFHRHILRCCAAQSKQYLTYCRRLAVDRAIIAERPQTLPESGSVGNSTYEGATTRRIAMVISYHEETGAHVVRYATQVSKDVCIDELEPGNVHLSSEDVLLVLASRDYYILHRGGKTSEIPEVKRDEKDRMELDKTLCMWKESIHIDGTKRFRNGSRVQCDLNLNQDWDIFTVISASMDSVAASKAGDLDSSDDYPCSESPSEWRYNLVSDEGKVALQVPGFKIRGCDYQVEKISRSRLGSRESVVECARRGASQRGRVIEDIECASSFHSDQNTNSIGVMKRCWSALSLADGTKPLDINVESTDNSNISTLRQSTKSCQKMSIGNVEYDFDLDSVEMPPTLTVELIMDGGIDPISLGIRGTTMFSALQELASLKRRRKKELFQNDYRLFYQVSMFHQENNFAEKTESTGNRSKISISPCPTDQQVEDVCGGSLCELGSSCMMCLKLLDAFSNGVKNRAKKSEEGTHEAFSSILVSDSLTNKLLNQLEDPLSTASGSLPSWCWTAPMASPSAFSYESRKMLLERTAFGVSRAVLRQQEAKVAVEGLRERMTVLRGRAVALVGEAFSGGAADPTALQLQADEIYGMEEALAVRVSAAFRAQNWEEQSLLCAKAAVRRTELLEDAASVMEQYSHDYRTKKRRLEVRFEGESGFDAASGTEAGVTRGFYADVAEALLSRDNVLGSTPLNSLSSMTVTDGKRMHQPLPLWISDVDESDQAIVPTPRADPGSWIGIYPRPLGPGSPWKPAVLQKFRFIGRLFAAALRDGFVFPLPLSASFLKLVQGCTQICSTNQSRRRPSSSSGSSTETSHSSLSSSAGSSQIRQISTKEGANTLENLNNIPYNKGSAGAFDSRECRSEDLPRPGFLGGEVFAAEAVICSKLDEIYRNSCLSEKERVRRREQVANDPSFAREAFGKVYDCSFIEYFDGRIFVDPLDPSQDANAHPLCIDFDRPITIDNVQEWVYLSKQFILFDGVIDQARAFRQGINDFFPAESLSLFSPDELQNYACGSGDCVDQWNEDAVRALLKLDGGKGAAEALVAVAAMGGEGGAALSRRFGPNSPTIGYLVRALLEAGIKERRQFLSFVTSVPIVTPGKIEVVPIVSPMGDFLPMNDPSCLPRSNTCARRLYIPKFDSYDMFSKVFWAVVKEESRFKGFYEWRGT</sequence>
<dbReference type="InterPro" id="IPR036770">
    <property type="entry name" value="Ankyrin_rpt-contain_sf"/>
</dbReference>
<dbReference type="CDD" id="cd11709">
    <property type="entry name" value="SPRY"/>
    <property type="match status" value="1"/>
</dbReference>
<evidence type="ECO:0000313" key="6">
    <source>
        <dbReference type="EMBL" id="CAD9554038.1"/>
    </source>
</evidence>
<dbReference type="InterPro" id="IPR035983">
    <property type="entry name" value="Hect_E3_ubiquitin_ligase"/>
</dbReference>